<dbReference type="Proteomes" id="UP001231189">
    <property type="component" value="Unassembled WGS sequence"/>
</dbReference>
<evidence type="ECO:0000313" key="2">
    <source>
        <dbReference type="EMBL" id="KAK1660959.1"/>
    </source>
</evidence>
<dbReference type="PANTHER" id="PTHR21596:SF73">
    <property type="entry name" value="FACTOR OF DNA METHYLATION 1-5_IDN2 DOMAIN-CONTAINING PROTEIN"/>
    <property type="match status" value="1"/>
</dbReference>
<dbReference type="AlphaFoldDB" id="A0AAD8SNP9"/>
<keyword evidence="3" id="KW-1185">Reference proteome</keyword>
<organism evidence="2 3">
    <name type="scientific">Lolium multiflorum</name>
    <name type="common">Italian ryegrass</name>
    <name type="synonym">Lolium perenne subsp. multiflorum</name>
    <dbReference type="NCBI Taxonomy" id="4521"/>
    <lineage>
        <taxon>Eukaryota</taxon>
        <taxon>Viridiplantae</taxon>
        <taxon>Streptophyta</taxon>
        <taxon>Embryophyta</taxon>
        <taxon>Tracheophyta</taxon>
        <taxon>Spermatophyta</taxon>
        <taxon>Magnoliopsida</taxon>
        <taxon>Liliopsida</taxon>
        <taxon>Poales</taxon>
        <taxon>Poaceae</taxon>
        <taxon>BOP clade</taxon>
        <taxon>Pooideae</taxon>
        <taxon>Poodae</taxon>
        <taxon>Poeae</taxon>
        <taxon>Poeae Chloroplast Group 2 (Poeae type)</taxon>
        <taxon>Loliodinae</taxon>
        <taxon>Loliinae</taxon>
        <taxon>Lolium</taxon>
    </lineage>
</organism>
<reference evidence="2" key="1">
    <citation type="submission" date="2023-07" db="EMBL/GenBank/DDBJ databases">
        <title>A chromosome-level genome assembly of Lolium multiflorum.</title>
        <authorList>
            <person name="Chen Y."/>
            <person name="Copetti D."/>
            <person name="Kolliker R."/>
            <person name="Studer B."/>
        </authorList>
    </citation>
    <scope>NUCLEOTIDE SEQUENCE</scope>
    <source>
        <strain evidence="2">02402/16</strain>
        <tissue evidence="2">Leaf</tissue>
    </source>
</reference>
<proteinExistence type="predicted"/>
<gene>
    <name evidence="2" type="ORF">QYE76_049118</name>
</gene>
<dbReference type="InterPro" id="IPR038588">
    <property type="entry name" value="XS_domain_sf"/>
</dbReference>
<dbReference type="InterPro" id="IPR045177">
    <property type="entry name" value="FDM1-5/IDN2"/>
</dbReference>
<dbReference type="Gene3D" id="3.30.70.2890">
    <property type="entry name" value="XS domain"/>
    <property type="match status" value="1"/>
</dbReference>
<dbReference type="Pfam" id="PF03468">
    <property type="entry name" value="XS"/>
    <property type="match status" value="1"/>
</dbReference>
<protein>
    <recommendedName>
        <fullName evidence="1">XS domain-containing protein</fullName>
    </recommendedName>
</protein>
<name>A0AAD8SNP9_LOLMU</name>
<dbReference type="InterPro" id="IPR005380">
    <property type="entry name" value="XS_domain"/>
</dbReference>
<evidence type="ECO:0000313" key="3">
    <source>
        <dbReference type="Proteomes" id="UP001231189"/>
    </source>
</evidence>
<evidence type="ECO:0000259" key="1">
    <source>
        <dbReference type="Pfam" id="PF03468"/>
    </source>
</evidence>
<feature type="domain" description="XS" evidence="1">
    <location>
        <begin position="34"/>
        <end position="142"/>
    </location>
</feature>
<dbReference type="EMBL" id="JAUUTY010000003">
    <property type="protein sequence ID" value="KAK1660959.1"/>
    <property type="molecule type" value="Genomic_DNA"/>
</dbReference>
<dbReference type="PANTHER" id="PTHR21596">
    <property type="entry name" value="RIBONUCLEASE P SUBUNIT P38"/>
    <property type="match status" value="1"/>
</dbReference>
<accession>A0AAD8SNP9</accession>
<dbReference type="GO" id="GO:0080188">
    <property type="term" value="P:gene silencing by siRNA-directed DNA methylation"/>
    <property type="evidence" value="ECO:0007669"/>
    <property type="project" value="InterPro"/>
</dbReference>
<sequence length="368" mass="43050">MHTTSEADHKIGGSEVQSQLIAMEQDEPRQRRDDEQFIWPWAGVLVNVHTEWKNGLRVGRNGCDLRDQFPQFRLHKVNPLWDKHGSHTGTAIVLFAKDWSGFTNAIDFENQFEAQGRGKRHWKEQKYHGPEMFGWAARADDYISHCPIGKWFQKYRDLRTIADCKNQEASKMEQLEANLNSQVEVKGRYVQELECRNNETCKLLAKAEEDVQKLLQSQSEEILKIQLDEVAAIAEFGRMTIERQKEEHAMMEQLRASEISLKVVEEQQRETKLALEKDLGFRKMMLDKQALEIEVKQLYGELEVTEIMPGEEVSKKKKIDELIKKLEENYEENEYMEALHKNLINKQTEHTNELRPAREKLIKVSTII</sequence>
<comment type="caution">
    <text evidence="2">The sequence shown here is derived from an EMBL/GenBank/DDBJ whole genome shotgun (WGS) entry which is preliminary data.</text>
</comment>